<proteinExistence type="predicted"/>
<evidence type="ECO:0000313" key="1">
    <source>
        <dbReference type="EMBL" id="PXV85106.1"/>
    </source>
</evidence>
<organism evidence="1 2">
    <name type="scientific">Lachnotalea glycerini</name>
    <dbReference type="NCBI Taxonomy" id="1763509"/>
    <lineage>
        <taxon>Bacteria</taxon>
        <taxon>Bacillati</taxon>
        <taxon>Bacillota</taxon>
        <taxon>Clostridia</taxon>
        <taxon>Lachnospirales</taxon>
        <taxon>Lachnospiraceae</taxon>
        <taxon>Lachnotalea</taxon>
    </lineage>
</organism>
<name>A0A318EIE2_9FIRM</name>
<evidence type="ECO:0000313" key="2">
    <source>
        <dbReference type="Proteomes" id="UP000247523"/>
    </source>
</evidence>
<dbReference type="RefSeq" id="WP_170123082.1">
    <property type="nucleotide sequence ID" value="NZ_QICS01000019.1"/>
</dbReference>
<protein>
    <submittedName>
        <fullName evidence="1">Uncharacterized protein</fullName>
    </submittedName>
</protein>
<comment type="caution">
    <text evidence="1">The sequence shown here is derived from an EMBL/GenBank/DDBJ whole genome shotgun (WGS) entry which is preliminary data.</text>
</comment>
<dbReference type="Proteomes" id="UP000247523">
    <property type="component" value="Unassembled WGS sequence"/>
</dbReference>
<accession>A0A318EIE2</accession>
<reference evidence="1 2" key="1">
    <citation type="submission" date="2018-05" db="EMBL/GenBank/DDBJ databases">
        <title>Genomic Encyclopedia of Type Strains, Phase IV (KMG-IV): sequencing the most valuable type-strain genomes for metagenomic binning, comparative biology and taxonomic classification.</title>
        <authorList>
            <person name="Goeker M."/>
        </authorList>
    </citation>
    <scope>NUCLEOTIDE SEQUENCE [LARGE SCALE GENOMIC DNA]</scope>
    <source>
        <strain evidence="1 2">DSM 28816</strain>
    </source>
</reference>
<dbReference type="EMBL" id="QICS01000019">
    <property type="protein sequence ID" value="PXV85106.1"/>
    <property type="molecule type" value="Genomic_DNA"/>
</dbReference>
<sequence length="75" mass="8607">MYKSQYMEKVPNSKEGLARVLDMGSTINKKKYGITKNATKVDEEAIHSDWEAIGTDIRRAIDEFRDSKYHGINRG</sequence>
<gene>
    <name evidence="1" type="ORF">C8E03_11930</name>
</gene>
<dbReference type="AlphaFoldDB" id="A0A318EIE2"/>